<dbReference type="Proteomes" id="UP000316092">
    <property type="component" value="Unassembled WGS sequence"/>
</dbReference>
<feature type="compositionally biased region" description="Basic and acidic residues" evidence="1">
    <location>
        <begin position="142"/>
        <end position="163"/>
    </location>
</feature>
<feature type="compositionally biased region" description="Low complexity" evidence="1">
    <location>
        <begin position="226"/>
        <end position="236"/>
    </location>
</feature>
<dbReference type="OrthoDB" id="59236at2"/>
<name>A0A553UUC5_9DEIO</name>
<feature type="compositionally biased region" description="Basic and acidic residues" evidence="1">
    <location>
        <begin position="172"/>
        <end position="184"/>
    </location>
</feature>
<evidence type="ECO:0000256" key="1">
    <source>
        <dbReference type="SAM" id="MobiDB-lite"/>
    </source>
</evidence>
<evidence type="ECO:0000313" key="2">
    <source>
        <dbReference type="EMBL" id="TSA83810.1"/>
    </source>
</evidence>
<sequence length="465" mass="50456">MTAALRYIITRPCLSEGTLTVAKYLRALFSADLAGQTLHLTDEQERDYPVQMSENAKKLTGLSSLYHDHNLDVNDVLMLSPVSEGRYRVSCVIKPHTDRLNTALAAKPDPAPRRVVINATPHVREVRMERSQPSAAQAAVTESRRPDQSKEEQRSGKTTDLPENKAVQVHAESLHTEPARRDSGVKVGVGRYAGPSGEPQASSQTPSERAAEPKRSETKRPEPLRPSASGAAPKLASSAAPELAALETLADQLGELARLTGYQVEYLGGAEAGPVRLRADLGSHGYDVVLALSEAEQQHPAFQQSTYRALLTWEKDLSTAAPRFTREALGALLEHARLAPLTPIDLRGYWNTSSFDLDSVASLAELVSAHLVQRGTFSYVLGTLAQQPAHSIVDPSRLAERLGSGVNTAELRSILETLCRAPFMALLPLPGGQFYLRSDVPTLLAELSEYAQGVSKRLSPSRARA</sequence>
<keyword evidence="3" id="KW-1185">Reference proteome</keyword>
<dbReference type="EMBL" id="VKDB01000012">
    <property type="protein sequence ID" value="TSA83810.1"/>
    <property type="molecule type" value="Genomic_DNA"/>
</dbReference>
<comment type="caution">
    <text evidence="2">The sequence shown here is derived from an EMBL/GenBank/DDBJ whole genome shotgun (WGS) entry which is preliminary data.</text>
</comment>
<gene>
    <name evidence="2" type="ORF">FNU79_11275</name>
</gene>
<dbReference type="RefSeq" id="WP_143720949.1">
    <property type="nucleotide sequence ID" value="NZ_VKDB01000012.1"/>
</dbReference>
<protein>
    <submittedName>
        <fullName evidence="2">Uncharacterized protein</fullName>
    </submittedName>
</protein>
<evidence type="ECO:0000313" key="3">
    <source>
        <dbReference type="Proteomes" id="UP000316092"/>
    </source>
</evidence>
<dbReference type="AlphaFoldDB" id="A0A553UUC5"/>
<feature type="region of interest" description="Disordered" evidence="1">
    <location>
        <begin position="123"/>
        <end position="236"/>
    </location>
</feature>
<organism evidence="2 3">
    <name type="scientific">Deinococcus detaillensis</name>
    <dbReference type="NCBI Taxonomy" id="2592048"/>
    <lineage>
        <taxon>Bacteria</taxon>
        <taxon>Thermotogati</taxon>
        <taxon>Deinococcota</taxon>
        <taxon>Deinococci</taxon>
        <taxon>Deinococcales</taxon>
        <taxon>Deinococcaceae</taxon>
        <taxon>Deinococcus</taxon>
    </lineage>
</organism>
<accession>A0A553UUC5</accession>
<feature type="compositionally biased region" description="Basic and acidic residues" evidence="1">
    <location>
        <begin position="209"/>
        <end position="223"/>
    </location>
</feature>
<reference evidence="2 3" key="1">
    <citation type="submission" date="2019-07" db="EMBL/GenBank/DDBJ databases">
        <title>Deinococcus detaillus sp. nov., isolated from humus soil in Antarctica.</title>
        <authorList>
            <person name="Zhang K."/>
        </authorList>
    </citation>
    <scope>NUCLEOTIDE SEQUENCE [LARGE SCALE GENOMIC DNA]</scope>
    <source>
        <strain evidence="2 3">H1</strain>
    </source>
</reference>
<proteinExistence type="predicted"/>